<feature type="signal peptide" evidence="1">
    <location>
        <begin position="1"/>
        <end position="16"/>
    </location>
</feature>
<name>A0AAD5KYE0_9CRUS</name>
<dbReference type="Proteomes" id="UP000820818">
    <property type="component" value="Linkage Group LG10"/>
</dbReference>
<comment type="caution">
    <text evidence="2">The sequence shown here is derived from an EMBL/GenBank/DDBJ whole genome shotgun (WGS) entry which is preliminary data.</text>
</comment>
<sequence length="200" mass="22205">MITLVLFSLFMGIGMAAPLYPETIDTAEPFPSVLKTAEHQFEDRNSRQIADIAFRLFSLKLIYSVVVAFAGIATKYQIACILASASCAPDYSPNGNINLLSDANLKNLADRHPNLFSQALDPEQQIYLKFFDPNFPAAVKNDVYLGNPTAPFIMATRNLENDEFALAMYHNLMGNIGLQPVNSSLNFLNRISGDRRQNIP</sequence>
<dbReference type="AlphaFoldDB" id="A0AAD5KYE0"/>
<organism evidence="2 3">
    <name type="scientific">Daphnia sinensis</name>
    <dbReference type="NCBI Taxonomy" id="1820382"/>
    <lineage>
        <taxon>Eukaryota</taxon>
        <taxon>Metazoa</taxon>
        <taxon>Ecdysozoa</taxon>
        <taxon>Arthropoda</taxon>
        <taxon>Crustacea</taxon>
        <taxon>Branchiopoda</taxon>
        <taxon>Diplostraca</taxon>
        <taxon>Cladocera</taxon>
        <taxon>Anomopoda</taxon>
        <taxon>Daphniidae</taxon>
        <taxon>Daphnia</taxon>
        <taxon>Daphnia similis group</taxon>
    </lineage>
</organism>
<proteinExistence type="predicted"/>
<dbReference type="EMBL" id="WJBH02000010">
    <property type="protein sequence ID" value="KAI9552416.1"/>
    <property type="molecule type" value="Genomic_DNA"/>
</dbReference>
<accession>A0AAD5KYE0</accession>
<keyword evidence="1" id="KW-0732">Signal</keyword>
<evidence type="ECO:0000313" key="3">
    <source>
        <dbReference type="Proteomes" id="UP000820818"/>
    </source>
</evidence>
<protein>
    <submittedName>
        <fullName evidence="2">Uncharacterized protein</fullName>
    </submittedName>
</protein>
<keyword evidence="3" id="KW-1185">Reference proteome</keyword>
<feature type="chain" id="PRO_5042002828" evidence="1">
    <location>
        <begin position="17"/>
        <end position="200"/>
    </location>
</feature>
<reference evidence="2 3" key="1">
    <citation type="submission" date="2022-05" db="EMBL/GenBank/DDBJ databases">
        <title>A multi-omics perspective on studying reproductive biology in Daphnia sinensis.</title>
        <authorList>
            <person name="Jia J."/>
        </authorList>
    </citation>
    <scope>NUCLEOTIDE SEQUENCE [LARGE SCALE GENOMIC DNA]</scope>
    <source>
        <strain evidence="2 3">WSL</strain>
    </source>
</reference>
<evidence type="ECO:0000313" key="2">
    <source>
        <dbReference type="EMBL" id="KAI9552416.1"/>
    </source>
</evidence>
<gene>
    <name evidence="2" type="ORF">GHT06_022782</name>
</gene>
<evidence type="ECO:0000256" key="1">
    <source>
        <dbReference type="SAM" id="SignalP"/>
    </source>
</evidence>